<dbReference type="InterPro" id="IPR006741">
    <property type="entry name" value="AgrB"/>
</dbReference>
<evidence type="ECO:0000313" key="10">
    <source>
        <dbReference type="Proteomes" id="UP000537131"/>
    </source>
</evidence>
<dbReference type="GO" id="GO:0009372">
    <property type="term" value="P:quorum sensing"/>
    <property type="evidence" value="ECO:0007669"/>
    <property type="project" value="UniProtKB-KW"/>
</dbReference>
<dbReference type="RefSeq" id="WP_169298492.1">
    <property type="nucleotide sequence ID" value="NZ_JABBNI010000026.1"/>
</dbReference>
<gene>
    <name evidence="9" type="ORF">HBE96_14645</name>
</gene>
<reference evidence="9 10" key="2">
    <citation type="submission" date="2020-06" db="EMBL/GenBank/DDBJ databases">
        <title>Complete Genome Sequence of Clostridium muelleri sp. nov. P21T, an Acid-Alcohol Producing Acetogen Isolated from Old Hay.</title>
        <authorList>
            <person name="Duncan K.E."/>
            <person name="Tanner R.S."/>
        </authorList>
    </citation>
    <scope>NUCLEOTIDE SEQUENCE [LARGE SCALE GENOMIC DNA]</scope>
    <source>
        <strain evidence="9 10">P21</strain>
    </source>
</reference>
<evidence type="ECO:0000313" key="9">
    <source>
        <dbReference type="EMBL" id="NMM63893.1"/>
    </source>
</evidence>
<keyword evidence="7 8" id="KW-0472">Membrane</keyword>
<name>A0A7Y0EI44_9CLOT</name>
<keyword evidence="3" id="KW-0645">Protease</keyword>
<evidence type="ECO:0000256" key="3">
    <source>
        <dbReference type="ARBA" id="ARBA00022670"/>
    </source>
</evidence>
<evidence type="ECO:0000256" key="6">
    <source>
        <dbReference type="ARBA" id="ARBA00022989"/>
    </source>
</evidence>
<keyword evidence="4 8" id="KW-0812">Transmembrane</keyword>
<dbReference type="EMBL" id="JABBNI010000026">
    <property type="protein sequence ID" value="NMM63893.1"/>
    <property type="molecule type" value="Genomic_DNA"/>
</dbReference>
<proteinExistence type="predicted"/>
<dbReference type="AlphaFoldDB" id="A0A7Y0EI44"/>
<feature type="transmembrane region" description="Helical" evidence="8">
    <location>
        <begin position="56"/>
        <end position="71"/>
    </location>
</feature>
<sequence length="187" mass="20863">MIDKLALQITSLICTEAYNNTKDRARIQYGLTVLLSEGFKIVFLLLFFNVIHKQNYFYFSLLIILSTRLFAGGLHLKGTLNCLIATTLLFTLTSVLAPLAPKLPVACYLLIGLISLVTVLIRAPIRSVVRPIKDNTKKLQHKFTAALLIAIWTIILLFLGNTTYVNCGFSTILVQSVLLVLVKKPKL</sequence>
<feature type="transmembrane region" description="Helical" evidence="8">
    <location>
        <begin position="143"/>
        <end position="159"/>
    </location>
</feature>
<evidence type="ECO:0000256" key="5">
    <source>
        <dbReference type="ARBA" id="ARBA00022801"/>
    </source>
</evidence>
<reference evidence="9 10" key="1">
    <citation type="submission" date="2020-04" db="EMBL/GenBank/DDBJ databases">
        <authorList>
            <person name="Doyle D.A."/>
        </authorList>
    </citation>
    <scope>NUCLEOTIDE SEQUENCE [LARGE SCALE GENOMIC DNA]</scope>
    <source>
        <strain evidence="9 10">P21</strain>
    </source>
</reference>
<evidence type="ECO:0000256" key="4">
    <source>
        <dbReference type="ARBA" id="ARBA00022692"/>
    </source>
</evidence>
<dbReference type="Pfam" id="PF04647">
    <property type="entry name" value="AgrB"/>
    <property type="match status" value="1"/>
</dbReference>
<keyword evidence="10" id="KW-1185">Reference proteome</keyword>
<feature type="transmembrane region" description="Helical" evidence="8">
    <location>
        <begin position="29"/>
        <end position="50"/>
    </location>
</feature>
<protein>
    <submittedName>
        <fullName evidence="9">Accessory gene regulator B family protein</fullName>
    </submittedName>
</protein>
<accession>A0A7Y0EI44</accession>
<dbReference type="GO" id="GO:0006508">
    <property type="term" value="P:proteolysis"/>
    <property type="evidence" value="ECO:0007669"/>
    <property type="project" value="UniProtKB-KW"/>
</dbReference>
<keyword evidence="6 8" id="KW-1133">Transmembrane helix</keyword>
<evidence type="ECO:0000256" key="8">
    <source>
        <dbReference type="SAM" id="Phobius"/>
    </source>
</evidence>
<evidence type="ECO:0000256" key="2">
    <source>
        <dbReference type="ARBA" id="ARBA00022654"/>
    </source>
</evidence>
<dbReference type="Proteomes" id="UP000537131">
    <property type="component" value="Unassembled WGS sequence"/>
</dbReference>
<keyword evidence="1" id="KW-1003">Cell membrane</keyword>
<evidence type="ECO:0000256" key="7">
    <source>
        <dbReference type="ARBA" id="ARBA00023136"/>
    </source>
</evidence>
<dbReference type="SMART" id="SM00793">
    <property type="entry name" value="AgrB"/>
    <property type="match status" value="1"/>
</dbReference>
<keyword evidence="2" id="KW-0673">Quorum sensing</keyword>
<organism evidence="9 10">
    <name type="scientific">Clostridium muellerianum</name>
    <dbReference type="NCBI Taxonomy" id="2716538"/>
    <lineage>
        <taxon>Bacteria</taxon>
        <taxon>Bacillati</taxon>
        <taxon>Bacillota</taxon>
        <taxon>Clostridia</taxon>
        <taxon>Eubacteriales</taxon>
        <taxon>Clostridiaceae</taxon>
        <taxon>Clostridium</taxon>
    </lineage>
</organism>
<dbReference type="GO" id="GO:0016020">
    <property type="term" value="C:membrane"/>
    <property type="evidence" value="ECO:0007669"/>
    <property type="project" value="InterPro"/>
</dbReference>
<dbReference type="GO" id="GO:0008233">
    <property type="term" value="F:peptidase activity"/>
    <property type="evidence" value="ECO:0007669"/>
    <property type="project" value="UniProtKB-KW"/>
</dbReference>
<feature type="transmembrane region" description="Helical" evidence="8">
    <location>
        <begin position="78"/>
        <end position="97"/>
    </location>
</feature>
<keyword evidence="5" id="KW-0378">Hydrolase</keyword>
<comment type="caution">
    <text evidence="9">The sequence shown here is derived from an EMBL/GenBank/DDBJ whole genome shotgun (WGS) entry which is preliminary data.</text>
</comment>
<evidence type="ECO:0000256" key="1">
    <source>
        <dbReference type="ARBA" id="ARBA00022475"/>
    </source>
</evidence>
<feature type="transmembrane region" description="Helical" evidence="8">
    <location>
        <begin position="103"/>
        <end position="123"/>
    </location>
</feature>